<evidence type="ECO:0000313" key="1">
    <source>
        <dbReference type="EMBL" id="MCK8489811.1"/>
    </source>
</evidence>
<protein>
    <submittedName>
        <fullName evidence="1">DUF3906 family protein</fullName>
    </submittedName>
</protein>
<sequence length="71" mass="7579">MYLYRLEAETSAGPFVIIIAAEGEEQAFSAAEGHLQRQMLPAPAVTELTIVEKKRIAPGAGYVVSNGNAQC</sequence>
<gene>
    <name evidence="1" type="ORF">M0651_21815</name>
</gene>
<dbReference type="AlphaFoldDB" id="A0A9X1Y3J2"/>
<proteinExistence type="predicted"/>
<reference evidence="1" key="1">
    <citation type="submission" date="2022-04" db="EMBL/GenBank/DDBJ databases">
        <authorList>
            <person name="Seo M.-J."/>
        </authorList>
    </citation>
    <scope>NUCLEOTIDE SEQUENCE</scope>
    <source>
        <strain evidence="1">MBLB2552</strain>
    </source>
</reference>
<evidence type="ECO:0000313" key="2">
    <source>
        <dbReference type="Proteomes" id="UP001139534"/>
    </source>
</evidence>
<dbReference type="InterPro" id="IPR024998">
    <property type="entry name" value="DUF3906"/>
</dbReference>
<dbReference type="RefSeq" id="WP_248553796.1">
    <property type="nucleotide sequence ID" value="NZ_JALPRK010000030.1"/>
</dbReference>
<comment type="caution">
    <text evidence="1">The sequence shown here is derived from an EMBL/GenBank/DDBJ whole genome shotgun (WGS) entry which is preliminary data.</text>
</comment>
<dbReference type="Pfam" id="PF13046">
    <property type="entry name" value="DUF3906"/>
    <property type="match status" value="1"/>
</dbReference>
<organism evidence="1 2">
    <name type="scientific">Paenibacillus mellifer</name>
    <dbReference type="NCBI Taxonomy" id="2937794"/>
    <lineage>
        <taxon>Bacteria</taxon>
        <taxon>Bacillati</taxon>
        <taxon>Bacillota</taxon>
        <taxon>Bacilli</taxon>
        <taxon>Bacillales</taxon>
        <taxon>Paenibacillaceae</taxon>
        <taxon>Paenibacillus</taxon>
    </lineage>
</organism>
<name>A0A9X1Y3J2_9BACL</name>
<keyword evidence="2" id="KW-1185">Reference proteome</keyword>
<accession>A0A9X1Y3J2</accession>
<dbReference type="Proteomes" id="UP001139534">
    <property type="component" value="Unassembled WGS sequence"/>
</dbReference>
<dbReference type="EMBL" id="JALPRK010000030">
    <property type="protein sequence ID" value="MCK8489811.1"/>
    <property type="molecule type" value="Genomic_DNA"/>
</dbReference>